<evidence type="ECO:0000313" key="4">
    <source>
        <dbReference type="Proteomes" id="UP000260812"/>
    </source>
</evidence>
<dbReference type="Proteomes" id="UP000260812">
    <property type="component" value="Unassembled WGS sequence"/>
</dbReference>
<keyword evidence="4" id="KW-1185">Reference proteome</keyword>
<keyword evidence="2" id="KW-0812">Transmembrane</keyword>
<sequence>MWFIFLVSALVIAVAALPVIWIAGKVILSIKRQYKRFEVEEEAYKKAQEKINRAFEEEKENER</sequence>
<comment type="caution">
    <text evidence="3">The sequence shown here is derived from an EMBL/GenBank/DDBJ whole genome shotgun (WGS) entry which is preliminary data.</text>
</comment>
<feature type="coiled-coil region" evidence="1">
    <location>
        <begin position="30"/>
        <end position="57"/>
    </location>
</feature>
<dbReference type="EMBL" id="QVLV01000029">
    <property type="protein sequence ID" value="RGE56156.1"/>
    <property type="molecule type" value="Genomic_DNA"/>
</dbReference>
<reference evidence="3" key="1">
    <citation type="submission" date="2018-08" db="EMBL/GenBank/DDBJ databases">
        <title>A genome reference for cultivated species of the human gut microbiota.</title>
        <authorList>
            <person name="Zou Y."/>
            <person name="Xue W."/>
            <person name="Luo G."/>
        </authorList>
    </citation>
    <scope>NUCLEOTIDE SEQUENCE [LARGE SCALE GENOMIC DNA]</scope>
    <source>
        <strain evidence="3">TF05-5AC</strain>
    </source>
</reference>
<gene>
    <name evidence="3" type="ORF">DXC51_25670</name>
</gene>
<accession>A0A3E3HWE9</accession>
<dbReference type="RefSeq" id="WP_117545685.1">
    <property type="nucleotide sequence ID" value="NZ_QVLV01000029.1"/>
</dbReference>
<proteinExistence type="predicted"/>
<dbReference type="AlphaFoldDB" id="A0A3E3HWE9"/>
<keyword evidence="1" id="KW-0175">Coiled coil</keyword>
<protein>
    <submittedName>
        <fullName evidence="3">Uncharacterized protein</fullName>
    </submittedName>
</protein>
<feature type="transmembrane region" description="Helical" evidence="2">
    <location>
        <begin position="6"/>
        <end position="28"/>
    </location>
</feature>
<dbReference type="GeneID" id="97990150"/>
<evidence type="ECO:0000313" key="3">
    <source>
        <dbReference type="EMBL" id="RGE56156.1"/>
    </source>
</evidence>
<keyword evidence="2" id="KW-0472">Membrane</keyword>
<keyword evidence="2" id="KW-1133">Transmembrane helix</keyword>
<evidence type="ECO:0000256" key="1">
    <source>
        <dbReference type="SAM" id="Coils"/>
    </source>
</evidence>
<evidence type="ECO:0000256" key="2">
    <source>
        <dbReference type="SAM" id="Phobius"/>
    </source>
</evidence>
<name>A0A3E3HWE9_9FIRM</name>
<organism evidence="3 4">
    <name type="scientific">Eisenbergiella massiliensis</name>
    <dbReference type="NCBI Taxonomy" id="1720294"/>
    <lineage>
        <taxon>Bacteria</taxon>
        <taxon>Bacillati</taxon>
        <taxon>Bacillota</taxon>
        <taxon>Clostridia</taxon>
        <taxon>Lachnospirales</taxon>
        <taxon>Lachnospiraceae</taxon>
        <taxon>Eisenbergiella</taxon>
    </lineage>
</organism>